<organism evidence="1 2">
    <name type="scientific">Pseudomonas fluorescens</name>
    <dbReference type="NCBI Taxonomy" id="294"/>
    <lineage>
        <taxon>Bacteria</taxon>
        <taxon>Pseudomonadati</taxon>
        <taxon>Pseudomonadota</taxon>
        <taxon>Gammaproteobacteria</taxon>
        <taxon>Pseudomonadales</taxon>
        <taxon>Pseudomonadaceae</taxon>
        <taxon>Pseudomonas</taxon>
    </lineage>
</organism>
<evidence type="ECO:0000313" key="2">
    <source>
        <dbReference type="Proteomes" id="UP000061348"/>
    </source>
</evidence>
<gene>
    <name evidence="1" type="ORF">PFLmoz3_00784</name>
</gene>
<name>A0A109LKY3_PSEFL</name>
<protein>
    <submittedName>
        <fullName evidence="1">Uncharacterized protein</fullName>
    </submittedName>
</protein>
<comment type="caution">
    <text evidence="1">The sequence shown here is derived from an EMBL/GenBank/DDBJ whole genome shotgun (WGS) entry which is preliminary data.</text>
</comment>
<reference evidence="1 2" key="1">
    <citation type="submission" date="2015-05" db="EMBL/GenBank/DDBJ databases">
        <title>A genomic and transcriptomic approach to investigate the blue pigment phenotype in Pseudomonas fluorescens.</title>
        <authorList>
            <person name="Andreani N.A."/>
            <person name="Cardazzo B."/>
        </authorList>
    </citation>
    <scope>NUCLEOTIDE SEQUENCE [LARGE SCALE GENOMIC DNA]</scope>
    <source>
        <strain evidence="1 2">Ps_22</strain>
    </source>
</reference>
<accession>A0A109LKY3</accession>
<proteinExistence type="predicted"/>
<dbReference type="EMBL" id="LCYA01000031">
    <property type="protein sequence ID" value="KWV89558.1"/>
    <property type="molecule type" value="Genomic_DNA"/>
</dbReference>
<dbReference type="AntiFam" id="ANF00095">
    <property type="entry name" value="Shadow ORF (opposite ABC transporters)"/>
</dbReference>
<sequence>MSQLPFVELVKALLADADAAGVHSVQPSHQVQQGAFATARFAHQRQAAAFTQVQVDAGQDGQRALRGRVVFNNTLHLQHKNAHLKDQQRE</sequence>
<dbReference type="Proteomes" id="UP000061348">
    <property type="component" value="Unassembled WGS sequence"/>
</dbReference>
<dbReference type="AlphaFoldDB" id="A0A109LKY3"/>
<evidence type="ECO:0000313" key="1">
    <source>
        <dbReference type="EMBL" id="KWV89558.1"/>
    </source>
</evidence>